<protein>
    <submittedName>
        <fullName evidence="6">Uncharacterized protein</fullName>
    </submittedName>
</protein>
<feature type="coiled-coil region" evidence="2">
    <location>
        <begin position="205"/>
        <end position="253"/>
    </location>
</feature>
<evidence type="ECO:0000256" key="3">
    <source>
        <dbReference type="SAM" id="MobiDB-lite"/>
    </source>
</evidence>
<dbReference type="EMBL" id="CACVKT020007144">
    <property type="protein sequence ID" value="CAC5405897.1"/>
    <property type="molecule type" value="Genomic_DNA"/>
</dbReference>
<dbReference type="OrthoDB" id="2155209at2759"/>
<organism evidence="6 7">
    <name type="scientific">Mytilus coruscus</name>
    <name type="common">Sea mussel</name>
    <dbReference type="NCBI Taxonomy" id="42192"/>
    <lineage>
        <taxon>Eukaryota</taxon>
        <taxon>Metazoa</taxon>
        <taxon>Spiralia</taxon>
        <taxon>Lophotrochozoa</taxon>
        <taxon>Mollusca</taxon>
        <taxon>Bivalvia</taxon>
        <taxon>Autobranchia</taxon>
        <taxon>Pteriomorphia</taxon>
        <taxon>Mytilida</taxon>
        <taxon>Mytiloidea</taxon>
        <taxon>Mytilidae</taxon>
        <taxon>Mytilinae</taxon>
        <taxon>Mytilus</taxon>
    </lineage>
</organism>
<keyword evidence="1 2" id="KW-0175">Coiled coil</keyword>
<dbReference type="PANTHER" id="PTHR14882:SF5">
    <property type="entry name" value="COILED-COIL DOMAIN CONTAINING 74A"/>
    <property type="match status" value="1"/>
</dbReference>
<dbReference type="InterPro" id="IPR040370">
    <property type="entry name" value="CCDC74A/CCDC74B/CCDC92"/>
</dbReference>
<feature type="compositionally biased region" description="Basic and acidic residues" evidence="3">
    <location>
        <begin position="123"/>
        <end position="146"/>
    </location>
</feature>
<name>A0A6J8DDX3_MYTCO</name>
<proteinExistence type="predicted"/>
<dbReference type="InterPro" id="IPR039496">
    <property type="entry name" value="CCDC92/74_N"/>
</dbReference>
<feature type="region of interest" description="Disordered" evidence="3">
    <location>
        <begin position="98"/>
        <end position="178"/>
    </location>
</feature>
<keyword evidence="7" id="KW-1185">Reference proteome</keyword>
<dbReference type="Pfam" id="PF14916">
    <property type="entry name" value="CCDC92"/>
    <property type="match status" value="1"/>
</dbReference>
<dbReference type="AlphaFoldDB" id="A0A6J8DDX3"/>
<feature type="region of interest" description="Disordered" evidence="3">
    <location>
        <begin position="36"/>
        <end position="79"/>
    </location>
</feature>
<accession>A0A6J8DDX3</accession>
<dbReference type="Pfam" id="PF14917">
    <property type="entry name" value="CCDC74_C"/>
    <property type="match status" value="1"/>
</dbReference>
<feature type="compositionally biased region" description="Polar residues" evidence="3">
    <location>
        <begin position="103"/>
        <end position="119"/>
    </location>
</feature>
<feature type="compositionally biased region" description="Basic and acidic residues" evidence="3">
    <location>
        <begin position="36"/>
        <end position="58"/>
    </location>
</feature>
<feature type="domain" description="Coiled coil protein 74 C-terminal" evidence="5">
    <location>
        <begin position="277"/>
        <end position="396"/>
    </location>
</feature>
<evidence type="ECO:0000259" key="5">
    <source>
        <dbReference type="Pfam" id="PF14917"/>
    </source>
</evidence>
<evidence type="ECO:0000256" key="2">
    <source>
        <dbReference type="SAM" id="Coils"/>
    </source>
</evidence>
<reference evidence="6 7" key="1">
    <citation type="submission" date="2020-06" db="EMBL/GenBank/DDBJ databases">
        <authorList>
            <person name="Li R."/>
            <person name="Bekaert M."/>
        </authorList>
    </citation>
    <scope>NUCLEOTIDE SEQUENCE [LARGE SCALE GENOMIC DNA]</scope>
    <source>
        <strain evidence="7">wild</strain>
    </source>
</reference>
<dbReference type="InterPro" id="IPR029422">
    <property type="entry name" value="CCDC74_C"/>
</dbReference>
<dbReference type="PANTHER" id="PTHR14882">
    <property type="entry name" value="COILED-COIL DOMAIN-CONTAINING 74A"/>
    <property type="match status" value="1"/>
</dbReference>
<evidence type="ECO:0000256" key="1">
    <source>
        <dbReference type="ARBA" id="ARBA00023054"/>
    </source>
</evidence>
<gene>
    <name evidence="6" type="ORF">MCOR_39537</name>
</gene>
<feature type="domain" description="CCDC92/74 N-terminal" evidence="4">
    <location>
        <begin position="81"/>
        <end position="113"/>
    </location>
</feature>
<evidence type="ECO:0000313" key="6">
    <source>
        <dbReference type="EMBL" id="CAC5405897.1"/>
    </source>
</evidence>
<dbReference type="Proteomes" id="UP000507470">
    <property type="component" value="Unassembled WGS sequence"/>
</dbReference>
<feature type="compositionally biased region" description="Basic and acidic residues" evidence="3">
    <location>
        <begin position="160"/>
        <end position="176"/>
    </location>
</feature>
<sequence>MIKQGVVQEKIADLSMNQLPPLSNLPQWSRINTLDRGRYPKPFVKDKHNPTVDGKKDEENEEDKDVTEMNPTQRIHHLEKCLHEEIEGLKKENKDLQFKIIMSQKNQQQSEKRSASTNSHKSRKEESRSRGGAGMDKDYYESEEKTVKKRSASTNSHKSRKEESRSRGGAGMDKEYSSNSLISQTIEITSSAGRSREERIDELKIIFLEEEIKELKHALREARNRNTYLTNLLEQAEDAKKKQSQKIETLQYQVTQGGGPLAEQLTTGSITLFNNPQRPPALSECEAVIRHLQHVNEQQKHELDSLKSDLRDVLYSHKWTPDAYLLAKAYIAEDDAKEQDKTLPKLSLKNPSRKLPDIAYINHDSVVLPALKQTVGNKAAERRKRTQILQKARLRKEVLP</sequence>
<evidence type="ECO:0000259" key="4">
    <source>
        <dbReference type="Pfam" id="PF14916"/>
    </source>
</evidence>
<evidence type="ECO:0000313" key="7">
    <source>
        <dbReference type="Proteomes" id="UP000507470"/>
    </source>
</evidence>